<sequence>MAVSFCCAPCQGAYQKAASEDRDCTIVDGLMFMLCGPVCFVITRSQIREKFGYEGSFCGDILAVWCCALCAISQHTRVLDIKGRKPAGMFMEGDRLLG</sequence>
<dbReference type="Pfam" id="PF04749">
    <property type="entry name" value="PLAC8"/>
    <property type="match status" value="1"/>
</dbReference>
<protein>
    <recommendedName>
        <fullName evidence="2">PLAC8 family protein</fullName>
    </recommendedName>
</protein>
<name>A0A6B2LSM4_9EUKA</name>
<dbReference type="EMBL" id="GIBP01011054">
    <property type="protein sequence ID" value="NDV40023.1"/>
    <property type="molecule type" value="Transcribed_RNA"/>
</dbReference>
<organism evidence="1">
    <name type="scientific">Arcella intermedia</name>
    <dbReference type="NCBI Taxonomy" id="1963864"/>
    <lineage>
        <taxon>Eukaryota</taxon>
        <taxon>Amoebozoa</taxon>
        <taxon>Tubulinea</taxon>
        <taxon>Elardia</taxon>
        <taxon>Arcellinida</taxon>
        <taxon>Sphaerothecina</taxon>
        <taxon>Arcellidae</taxon>
        <taxon>Arcella</taxon>
    </lineage>
</organism>
<dbReference type="NCBIfam" id="TIGR01571">
    <property type="entry name" value="A_thal_Cys_rich"/>
    <property type="match status" value="1"/>
</dbReference>
<dbReference type="InterPro" id="IPR006461">
    <property type="entry name" value="PLAC_motif_containing"/>
</dbReference>
<evidence type="ECO:0008006" key="2">
    <source>
        <dbReference type="Google" id="ProtNLM"/>
    </source>
</evidence>
<proteinExistence type="predicted"/>
<reference evidence="1" key="1">
    <citation type="journal article" date="2020" name="J. Eukaryot. Microbiol.">
        <title>De novo Sequencing, Assembly and Annotation of the Transcriptome for the Free-Living Testate Amoeba Arcella intermedia.</title>
        <authorList>
            <person name="Ribeiro G.M."/>
            <person name="Porfirio-Sousa A.L."/>
            <person name="Maurer-Alcala X.X."/>
            <person name="Katz L.A."/>
            <person name="Lahr D.J.G."/>
        </authorList>
    </citation>
    <scope>NUCLEOTIDE SEQUENCE</scope>
</reference>
<accession>A0A6B2LSM4</accession>
<evidence type="ECO:0000313" key="1">
    <source>
        <dbReference type="EMBL" id="NDV40023.1"/>
    </source>
</evidence>
<dbReference type="AlphaFoldDB" id="A0A6B2LSM4"/>